<dbReference type="InterPro" id="IPR011009">
    <property type="entry name" value="Kinase-like_dom_sf"/>
</dbReference>
<dbReference type="RefSeq" id="YP_656772.1">
    <property type="nucleotide sequence ID" value="NC_008211.1"/>
</dbReference>
<accession>Q14VL3</accession>
<dbReference type="PROSITE" id="PS50011">
    <property type="entry name" value="PROTEIN_KINASE_DOM"/>
    <property type="match status" value="1"/>
</dbReference>
<sequence length="367" mass="40969">MDTDLYTRINALFAVYNEPVLEDVLQGSFTPTPIPVFRNISGGIMEHHVFRVTETRLGAVRHARKTALHLKICQKPEGIGGSIAGMLVSSIYVWHTHCYAETASQCFAVSSEADCNADQFFAPGGIFAQRSALRLTMFVHVTRGLHVLNTMLGMAHCSLKGSHILVRAHTNSIVFAIGDLGHMRPLGPCVDFVPDPLYTPPEKLAHDSERCLFVLTASYDVWSLGRYTHQLFHPTTPTAFTTTALHLRSCRNLSRRYARTRFRCDGNIGNLLMRTCLVLKARMRPSPHQVLVNFGIFNTFLTYKEPYLSRWLSHRVRIRLVNGGQVLSTLAPTCMAMLPLEALSRLLDGRVVGSFTSLPEALSLFRG</sequence>
<feature type="domain" description="Protein kinase" evidence="1">
    <location>
        <begin position="1"/>
        <end position="301"/>
    </location>
</feature>
<protein>
    <submittedName>
        <fullName evidence="2">ORF117</fullName>
    </submittedName>
</protein>
<evidence type="ECO:0000313" key="3">
    <source>
        <dbReference type="Proteomes" id="UP000011238"/>
    </source>
</evidence>
<dbReference type="Proteomes" id="UP000011238">
    <property type="component" value="Segment"/>
</dbReference>
<reference evidence="3" key="1">
    <citation type="journal article" date="1999" name="J. Cancer Res. Clin. Oncol.">
        <title>Genomic studies of the Lucke tumor herpesvirus (RaHV-1).</title>
        <authorList>
            <person name="Davison A.J."/>
            <person name="Sauerbier W."/>
            <person name="Dolan A."/>
            <person name="Addison C."/>
            <person name="McKinnell R.G."/>
        </authorList>
    </citation>
    <scope>NUCLEOTIDE SEQUENCE [LARGE SCALE GENOMIC DNA]</scope>
    <source>
        <strain evidence="3">McKinnell</strain>
    </source>
</reference>
<evidence type="ECO:0000313" key="2">
    <source>
        <dbReference type="EMBL" id="ABG25748.1"/>
    </source>
</evidence>
<dbReference type="GO" id="GO:0005524">
    <property type="term" value="F:ATP binding"/>
    <property type="evidence" value="ECO:0007669"/>
    <property type="project" value="InterPro"/>
</dbReference>
<name>Q14VL3_9VIRU</name>
<proteinExistence type="predicted"/>
<dbReference type="SUPFAM" id="SSF56112">
    <property type="entry name" value="Protein kinase-like (PK-like)"/>
    <property type="match status" value="1"/>
</dbReference>
<dbReference type="GeneID" id="5141335"/>
<keyword evidence="3" id="KW-1185">Reference proteome</keyword>
<dbReference type="Gene3D" id="1.10.510.10">
    <property type="entry name" value="Transferase(Phosphotransferase) domain 1"/>
    <property type="match status" value="1"/>
</dbReference>
<dbReference type="EMBL" id="DQ665917">
    <property type="protein sequence ID" value="ABG25748.1"/>
    <property type="molecule type" value="Genomic_DNA"/>
</dbReference>
<organism evidence="3">
    <name type="scientific">Ranid herpesvirus 1</name>
    <name type="common">Lucke tumor herpesvirus</name>
    <dbReference type="NCBI Taxonomy" id="85655"/>
    <lineage>
        <taxon>Viruses</taxon>
        <taxon>Duplodnaviria</taxon>
        <taxon>Heunggongvirae</taxon>
        <taxon>Peploviricota</taxon>
        <taxon>Herviviricetes</taxon>
        <taxon>Herpesvirales</taxon>
        <taxon>Alloherpesviridae</taxon>
        <taxon>Batravirus</taxon>
        <taxon>Batravirus ranidallo1</taxon>
    </lineage>
</organism>
<dbReference type="InterPro" id="IPR000719">
    <property type="entry name" value="Prot_kinase_dom"/>
</dbReference>
<dbReference type="KEGG" id="vg:5141335"/>
<dbReference type="GO" id="GO:0004672">
    <property type="term" value="F:protein kinase activity"/>
    <property type="evidence" value="ECO:0007669"/>
    <property type="project" value="InterPro"/>
</dbReference>
<evidence type="ECO:0000259" key="1">
    <source>
        <dbReference type="PROSITE" id="PS50011"/>
    </source>
</evidence>
<reference evidence="2 3" key="2">
    <citation type="journal article" date="2006" name="J. Gen. Virol.">
        <title>Genome sequences of two frog herpesviruses.</title>
        <authorList>
            <person name="Davison A.J."/>
            <person name="Cunningham C."/>
            <person name="Sauerbier W."/>
            <person name="McKinnell R.G."/>
        </authorList>
    </citation>
    <scope>NUCLEOTIDE SEQUENCE [LARGE SCALE GENOMIC DNA]</scope>
    <source>
        <strain evidence="2 3">McKinnell</strain>
    </source>
</reference>